<dbReference type="GO" id="GO:0003677">
    <property type="term" value="F:DNA binding"/>
    <property type="evidence" value="ECO:0007669"/>
    <property type="project" value="UniProtKB-KW"/>
</dbReference>
<dbReference type="EMBL" id="DTDH01000095">
    <property type="protein sequence ID" value="HGT98446.1"/>
    <property type="molecule type" value="Genomic_DNA"/>
</dbReference>
<protein>
    <recommendedName>
        <fullName evidence="3">Cas12f1-like TNB domain-containing protein</fullName>
    </recommendedName>
</protein>
<dbReference type="NCBIfam" id="TIGR01766">
    <property type="entry name" value="IS200/IS605 family accessory protein TnpB-like domain"/>
    <property type="match status" value="1"/>
</dbReference>
<feature type="region of interest" description="Disordered" evidence="2">
    <location>
        <begin position="114"/>
        <end position="140"/>
    </location>
</feature>
<evidence type="ECO:0000259" key="3">
    <source>
        <dbReference type="Pfam" id="PF07282"/>
    </source>
</evidence>
<gene>
    <name evidence="4" type="ORF">ENT99_08050</name>
    <name evidence="5" type="ORF">ENU64_03350</name>
</gene>
<dbReference type="EMBL" id="DTAU01000150">
    <property type="protein sequence ID" value="HFQ79627.1"/>
    <property type="molecule type" value="Genomic_DNA"/>
</dbReference>
<reference evidence="5" key="1">
    <citation type="journal article" date="2020" name="mSystems">
        <title>Genome- and Community-Level Interaction Insights into Carbon Utilization and Element Cycling Functions of Hydrothermarchaeota in Hydrothermal Sediment.</title>
        <authorList>
            <person name="Zhou Z."/>
            <person name="Liu Y."/>
            <person name="Xu W."/>
            <person name="Pan J."/>
            <person name="Luo Z.H."/>
            <person name="Li M."/>
        </authorList>
    </citation>
    <scope>NUCLEOTIDE SEQUENCE [LARGE SCALE GENOMIC DNA]</scope>
    <source>
        <strain evidence="4">SpSt-629</strain>
        <strain evidence="5">SpSt-688</strain>
    </source>
</reference>
<organism evidence="5">
    <name type="scientific">Ignisphaera aggregans</name>
    <dbReference type="NCBI Taxonomy" id="334771"/>
    <lineage>
        <taxon>Archaea</taxon>
        <taxon>Thermoproteota</taxon>
        <taxon>Thermoprotei</taxon>
        <taxon>Desulfurococcales</taxon>
        <taxon>Desulfurococcaceae</taxon>
        <taxon>Ignisphaera</taxon>
    </lineage>
</organism>
<comment type="caution">
    <text evidence="5">The sequence shown here is derived from an EMBL/GenBank/DDBJ whole genome shotgun (WGS) entry which is preliminary data.</text>
</comment>
<sequence>MVYSLSFENLDKLRNNVNRSSSFNKKLSLWFYRRIQFTIVYEALEKRLEVSYINPMKTSSTCLRCGSRLKDKGDRVLRCTRCGFTGDRDVIACINLLLRYSRCGGCGVPLNAPEPDENPSGMQGKRDEAMKSTNINLHQS</sequence>
<name>A0A7J3MYA0_9CREN</name>
<proteinExistence type="predicted"/>
<keyword evidence="1" id="KW-0238">DNA-binding</keyword>
<accession>A0A7J3MYA0</accession>
<feature type="domain" description="Cas12f1-like TNB" evidence="3">
    <location>
        <begin position="32"/>
        <end position="96"/>
    </location>
</feature>
<evidence type="ECO:0000313" key="5">
    <source>
        <dbReference type="EMBL" id="HGT98446.1"/>
    </source>
</evidence>
<dbReference type="Pfam" id="PF07282">
    <property type="entry name" value="Cas12f1-like_TNB"/>
    <property type="match status" value="1"/>
</dbReference>
<evidence type="ECO:0000256" key="2">
    <source>
        <dbReference type="SAM" id="MobiDB-lite"/>
    </source>
</evidence>
<dbReference type="InterPro" id="IPR010095">
    <property type="entry name" value="Cas12f1-like_TNB"/>
</dbReference>
<evidence type="ECO:0000313" key="4">
    <source>
        <dbReference type="EMBL" id="HFQ79627.1"/>
    </source>
</evidence>
<dbReference type="AlphaFoldDB" id="A0A7J3MYA0"/>
<evidence type="ECO:0000256" key="1">
    <source>
        <dbReference type="ARBA" id="ARBA00023125"/>
    </source>
</evidence>
<feature type="compositionally biased region" description="Polar residues" evidence="2">
    <location>
        <begin position="131"/>
        <end position="140"/>
    </location>
</feature>